<feature type="region of interest" description="Disordered" evidence="1">
    <location>
        <begin position="79"/>
        <end position="115"/>
    </location>
</feature>
<keyword evidence="3" id="KW-1185">Reference proteome</keyword>
<organism evidence="2 3">
    <name type="scientific">Schistosoma mekongi</name>
    <name type="common">Parasitic worm</name>
    <dbReference type="NCBI Taxonomy" id="38744"/>
    <lineage>
        <taxon>Eukaryota</taxon>
        <taxon>Metazoa</taxon>
        <taxon>Spiralia</taxon>
        <taxon>Lophotrochozoa</taxon>
        <taxon>Platyhelminthes</taxon>
        <taxon>Trematoda</taxon>
        <taxon>Digenea</taxon>
        <taxon>Strigeidida</taxon>
        <taxon>Schistosomatoidea</taxon>
        <taxon>Schistosomatidae</taxon>
        <taxon>Schistosoma</taxon>
    </lineage>
</organism>
<gene>
    <name evidence="2" type="ORF">MN116_002324</name>
</gene>
<protein>
    <submittedName>
        <fullName evidence="2">Uncharacterized protein</fullName>
    </submittedName>
</protein>
<proteinExistence type="predicted"/>
<comment type="caution">
    <text evidence="2">The sequence shown here is derived from an EMBL/GenBank/DDBJ whole genome shotgun (WGS) entry which is preliminary data.</text>
</comment>
<evidence type="ECO:0000256" key="1">
    <source>
        <dbReference type="SAM" id="MobiDB-lite"/>
    </source>
</evidence>
<evidence type="ECO:0000313" key="3">
    <source>
        <dbReference type="Proteomes" id="UP001292079"/>
    </source>
</evidence>
<reference evidence="2" key="1">
    <citation type="submission" date="2022-04" db="EMBL/GenBank/DDBJ databases">
        <authorList>
            <person name="Xu L."/>
            <person name="Lv Z."/>
        </authorList>
    </citation>
    <scope>NUCLEOTIDE SEQUENCE</scope>
    <source>
        <strain evidence="2">LV_2022a</strain>
    </source>
</reference>
<sequence>MTTSIPTNRSSGNKTTVPLLSYTSISALVIWRPAKNDEPILRFLFVSPNTHQTRILSSLNALISSFIYLRHLKAMPAEFERKRPPQPLSAASRRPTVPMTHTKLASNESSVNSVG</sequence>
<reference evidence="2" key="2">
    <citation type="journal article" date="2023" name="Infect Dis Poverty">
        <title>Chromosome-scale genome of the human blood fluke Schistosoma mekongi and its implications for public health.</title>
        <authorList>
            <person name="Zhou M."/>
            <person name="Xu L."/>
            <person name="Xu D."/>
            <person name="Chen W."/>
            <person name="Khan J."/>
            <person name="Hu Y."/>
            <person name="Huang H."/>
            <person name="Wei H."/>
            <person name="Zhang Y."/>
            <person name="Chusongsang P."/>
            <person name="Tanasarnprasert K."/>
            <person name="Hu X."/>
            <person name="Limpanont Y."/>
            <person name="Lv Z."/>
        </authorList>
    </citation>
    <scope>NUCLEOTIDE SEQUENCE</scope>
    <source>
        <strain evidence="2">LV_2022a</strain>
    </source>
</reference>
<feature type="compositionally biased region" description="Polar residues" evidence="1">
    <location>
        <begin position="103"/>
        <end position="115"/>
    </location>
</feature>
<dbReference type="EMBL" id="JALJAT010000001">
    <property type="protein sequence ID" value="KAK4475250.1"/>
    <property type="molecule type" value="Genomic_DNA"/>
</dbReference>
<name>A0AAE1ZJJ0_SCHME</name>
<dbReference type="AlphaFoldDB" id="A0AAE1ZJJ0"/>
<accession>A0AAE1ZJJ0</accession>
<evidence type="ECO:0000313" key="2">
    <source>
        <dbReference type="EMBL" id="KAK4475250.1"/>
    </source>
</evidence>
<dbReference type="Proteomes" id="UP001292079">
    <property type="component" value="Unassembled WGS sequence"/>
</dbReference>